<keyword evidence="2 4" id="KW-0456">Lyase</keyword>
<keyword evidence="3" id="KW-0704">Schiff base</keyword>
<comment type="caution">
    <text evidence="7">The sequence shown here is derived from an EMBL/GenBank/DDBJ whole genome shotgun (WGS) entry which is preliminary data.</text>
</comment>
<dbReference type="PROSITE" id="PS00666">
    <property type="entry name" value="DHDPS_2"/>
    <property type="match status" value="1"/>
</dbReference>
<evidence type="ECO:0000256" key="1">
    <source>
        <dbReference type="ARBA" id="ARBA00007592"/>
    </source>
</evidence>
<dbReference type="EMBL" id="QZAA01000131">
    <property type="protein sequence ID" value="RQD76067.1"/>
    <property type="molecule type" value="Genomic_DNA"/>
</dbReference>
<evidence type="ECO:0000256" key="3">
    <source>
        <dbReference type="ARBA" id="ARBA00023270"/>
    </source>
</evidence>
<evidence type="ECO:0000256" key="5">
    <source>
        <dbReference type="PIRSR" id="PIRSR001365-1"/>
    </source>
</evidence>
<feature type="binding site" evidence="6">
    <location>
        <position position="45"/>
    </location>
    <ligand>
        <name>pyruvate</name>
        <dbReference type="ChEBI" id="CHEBI:15361"/>
    </ligand>
</feature>
<dbReference type="PANTHER" id="PTHR12128">
    <property type="entry name" value="DIHYDRODIPICOLINATE SYNTHASE"/>
    <property type="match status" value="1"/>
</dbReference>
<name>A0A424YEP8_9FIRM</name>
<feature type="active site" description="Schiff-base intermediate with substrate" evidence="5">
    <location>
        <position position="160"/>
    </location>
</feature>
<evidence type="ECO:0000256" key="6">
    <source>
        <dbReference type="PIRSR" id="PIRSR001365-2"/>
    </source>
</evidence>
<organism evidence="7 8">
    <name type="scientific">Candidatus Syntrophonatronum acetioxidans</name>
    <dbReference type="NCBI Taxonomy" id="1795816"/>
    <lineage>
        <taxon>Bacteria</taxon>
        <taxon>Bacillati</taxon>
        <taxon>Bacillota</taxon>
        <taxon>Clostridia</taxon>
        <taxon>Eubacteriales</taxon>
        <taxon>Syntrophomonadaceae</taxon>
        <taxon>Candidatus Syntrophonatronum</taxon>
    </lineage>
</organism>
<dbReference type="Gene3D" id="3.20.20.70">
    <property type="entry name" value="Aldolase class I"/>
    <property type="match status" value="1"/>
</dbReference>
<dbReference type="GO" id="GO:0044281">
    <property type="term" value="P:small molecule metabolic process"/>
    <property type="evidence" value="ECO:0007669"/>
    <property type="project" value="UniProtKB-ARBA"/>
</dbReference>
<dbReference type="Pfam" id="PF00701">
    <property type="entry name" value="DHDPS"/>
    <property type="match status" value="1"/>
</dbReference>
<evidence type="ECO:0000313" key="7">
    <source>
        <dbReference type="EMBL" id="RQD76067.1"/>
    </source>
</evidence>
<reference evidence="7 8" key="1">
    <citation type="submission" date="2018-08" db="EMBL/GenBank/DDBJ databases">
        <title>The metabolism and importance of syntrophic acetate oxidation coupled to methane or sulfide production in haloalkaline environments.</title>
        <authorList>
            <person name="Timmers P.H.A."/>
            <person name="Vavourakis C.D."/>
            <person name="Sorokin D.Y."/>
            <person name="Sinninghe Damste J.S."/>
            <person name="Muyzer G."/>
            <person name="Stams A.J.M."/>
            <person name="Plugge C.M."/>
        </authorList>
    </citation>
    <scope>NUCLEOTIDE SEQUENCE [LARGE SCALE GENOMIC DNA]</scope>
    <source>
        <strain evidence="7">MSAO_Bac1</strain>
    </source>
</reference>
<dbReference type="InterPro" id="IPR013785">
    <property type="entry name" value="Aldolase_TIM"/>
</dbReference>
<dbReference type="InterPro" id="IPR002220">
    <property type="entry name" value="DapA-like"/>
</dbReference>
<sequence length="294" mass="33146">MSITGPIFALATPFKRKDIDYIALGKYLDFLEKKGVKTILTNGTTGEFFSLTREERKELLSFCRKHFKGFIINHIGSTCLKDSLFLLEEGLESCDGVISLPPYYYSPVTSRGLELFFSELLERCPQPFYLYHFPRHTQIPLGEDVITSLKGKYNMLRGIKDSGGELEVSLKYKALGLEVYMGKESGVLEALDRGIDGHVSGAGNPVAEFLIKLYDCYNNNQGEKALEVQRAYEVWNRFRKSLPAREIGIVKAGLAARIEGFPLEVRYPLEEASKEGDLIKRTIREDLLPLLGSL</sequence>
<dbReference type="PIRSF" id="PIRSF001365">
    <property type="entry name" value="DHDPS"/>
    <property type="match status" value="1"/>
</dbReference>
<dbReference type="InterPro" id="IPR020625">
    <property type="entry name" value="Schiff_base-form_aldolases_AS"/>
</dbReference>
<proteinExistence type="inferred from homology"/>
<dbReference type="SMART" id="SM01130">
    <property type="entry name" value="DHDPS"/>
    <property type="match status" value="1"/>
</dbReference>
<evidence type="ECO:0000313" key="8">
    <source>
        <dbReference type="Proteomes" id="UP000285138"/>
    </source>
</evidence>
<evidence type="ECO:0000256" key="2">
    <source>
        <dbReference type="ARBA" id="ARBA00023239"/>
    </source>
</evidence>
<dbReference type="SUPFAM" id="SSF51569">
    <property type="entry name" value="Aldolase"/>
    <property type="match status" value="1"/>
</dbReference>
<feature type="binding site" evidence="6">
    <location>
        <position position="199"/>
    </location>
    <ligand>
        <name>pyruvate</name>
        <dbReference type="ChEBI" id="CHEBI:15361"/>
    </ligand>
</feature>
<dbReference type="GO" id="GO:0008840">
    <property type="term" value="F:4-hydroxy-tetrahydrodipicolinate synthase activity"/>
    <property type="evidence" value="ECO:0007669"/>
    <property type="project" value="TreeGrafter"/>
</dbReference>
<comment type="similarity">
    <text evidence="1 4">Belongs to the DapA family.</text>
</comment>
<dbReference type="Proteomes" id="UP000285138">
    <property type="component" value="Unassembled WGS sequence"/>
</dbReference>
<feature type="active site" description="Proton donor/acceptor" evidence="5">
    <location>
        <position position="131"/>
    </location>
</feature>
<dbReference type="CDD" id="cd00408">
    <property type="entry name" value="DHDPS-like"/>
    <property type="match status" value="1"/>
</dbReference>
<evidence type="ECO:0000256" key="4">
    <source>
        <dbReference type="PIRNR" id="PIRNR001365"/>
    </source>
</evidence>
<dbReference type="PANTHER" id="PTHR12128:SF66">
    <property type="entry name" value="4-HYDROXY-2-OXOGLUTARATE ALDOLASE, MITOCHONDRIAL"/>
    <property type="match status" value="1"/>
</dbReference>
<dbReference type="PRINTS" id="PR00146">
    <property type="entry name" value="DHPICSNTHASE"/>
</dbReference>
<accession>A0A424YEP8</accession>
<protein>
    <submittedName>
        <fullName evidence="7">Dihydrodipicolinate synthase family protein</fullName>
    </submittedName>
</protein>
<dbReference type="AlphaFoldDB" id="A0A424YEP8"/>
<gene>
    <name evidence="7" type="ORF">D5R97_04805</name>
</gene>